<evidence type="ECO:0000313" key="4">
    <source>
        <dbReference type="Proteomes" id="UP000018439"/>
    </source>
</evidence>
<sequence>MNTIQSLYFQKLRVLILLVTISLLTACGSSQGEDKYMGYPIPIAPLQEMIYNPTQTQFSVWAPDAEEVRVLIYHKGEDGHAEQMHNLDKNEDTGLWTTVVSGDLMGLYYTFNIKINEVWQGDTPGIMAKAVAVNGKRAAIIDWAQTNPAGWAQDTLPRFTKTTDAILYELHPRTFTIAPSSNVADSVKGKFLGIVAHGVFKDYENISTALDHIKDLGVTHVKLMPSFDFTGKDERFHTEENFSWGYDPLNYNIPEGLYSTNPFDPYTRIKEFKEMVLKLHKAGLRVIMDVSYAYSTPALSGFEKTAPGYFFRQDKDGNYLLADNGKAQIASHRPFVLEYMKESMRFWIEEYHIDGFSLDALDLYDTDALAEIENELKKVKPSVFIMGEAQNTIDRIETSKKNDIAELMHTYSLSISGNLQDSIGSSFLLGHLKWVEEFKSGLLGSIESDAIPSDSIPSAWRLYNHQPSGAINYLSSHDGFSLTDFLNKHTSAQYYNNEKVRLSKLAYTALFTSQGVPMLYAGEEFMQPQQKADSPKNNEGKALDWDLKTSNWDHYQYIKGLIQLRKKHPAFRIDDANLLRKQVEFLPTEKPLVVAYRLKDYANKDEWEDILVIYNAGKDAVRVNIPEGRYIVVCKDGYINENGLSYAYGQAFVSGQSAMILYRTDKQVYIPQSAPVETSDASSQEENIRKEPQINLNLTPIKKENNSIIHNIQDVKID</sequence>
<protein>
    <submittedName>
        <fullName evidence="3">Pullulanase, type I</fullName>
    </submittedName>
</protein>
<dbReference type="HOGENOM" id="CLU_004744_4_1_10"/>
<name>F3ZNT5_9BACE</name>
<accession>F3ZNT5</accession>
<evidence type="ECO:0000313" key="3">
    <source>
        <dbReference type="EMBL" id="EGJ71511.1"/>
    </source>
</evidence>
<dbReference type="Pfam" id="PF21653">
    <property type="entry name" value="pulA_all-beta"/>
    <property type="match status" value="1"/>
</dbReference>
<dbReference type="InterPro" id="IPR006047">
    <property type="entry name" value="GH13_cat_dom"/>
</dbReference>
<feature type="domain" description="Glycosyl hydrolase family 13 catalytic" evidence="2">
    <location>
        <begin position="169"/>
        <end position="565"/>
    </location>
</feature>
<evidence type="ECO:0000256" key="1">
    <source>
        <dbReference type="ARBA" id="ARBA00008061"/>
    </source>
</evidence>
<dbReference type="InterPro" id="IPR013783">
    <property type="entry name" value="Ig-like_fold"/>
</dbReference>
<dbReference type="InterPro" id="IPR049117">
    <property type="entry name" value="pulA_all-beta"/>
</dbReference>
<dbReference type="eggNOG" id="COG1523">
    <property type="taxonomic scope" value="Bacteria"/>
</dbReference>
<dbReference type="CDD" id="cd02860">
    <property type="entry name" value="E_set_Pullulanase"/>
    <property type="match status" value="1"/>
</dbReference>
<proteinExistence type="inferred from homology"/>
<dbReference type="InterPro" id="IPR011840">
    <property type="entry name" value="PulA_typeI"/>
</dbReference>
<dbReference type="NCBIfam" id="TIGR02104">
    <property type="entry name" value="pulA_typeI"/>
    <property type="match status" value="1"/>
</dbReference>
<dbReference type="OrthoDB" id="9805159at2"/>
<evidence type="ECO:0000259" key="2">
    <source>
        <dbReference type="SMART" id="SM00642"/>
    </source>
</evidence>
<dbReference type="Proteomes" id="UP000018439">
    <property type="component" value="Chromosome"/>
</dbReference>
<dbReference type="AlphaFoldDB" id="F3ZNT5"/>
<dbReference type="EMBL" id="CM001167">
    <property type="protein sequence ID" value="EGJ71511.1"/>
    <property type="molecule type" value="Genomic_DNA"/>
</dbReference>
<gene>
    <name evidence="3" type="ORF">Bcop_1312</name>
</gene>
<dbReference type="SUPFAM" id="SSF81296">
    <property type="entry name" value="E set domains"/>
    <property type="match status" value="1"/>
</dbReference>
<dbReference type="InterPro" id="IPR004193">
    <property type="entry name" value="Glyco_hydro_13_N"/>
</dbReference>
<dbReference type="Pfam" id="PF02922">
    <property type="entry name" value="CBM_48"/>
    <property type="match status" value="1"/>
</dbReference>
<keyword evidence="4" id="KW-1185">Reference proteome</keyword>
<dbReference type="Gene3D" id="2.60.40.10">
    <property type="entry name" value="Immunoglobulins"/>
    <property type="match status" value="1"/>
</dbReference>
<dbReference type="GO" id="GO:0005975">
    <property type="term" value="P:carbohydrate metabolic process"/>
    <property type="evidence" value="ECO:0007669"/>
    <property type="project" value="InterPro"/>
</dbReference>
<dbReference type="InterPro" id="IPR014756">
    <property type="entry name" value="Ig_E-set"/>
</dbReference>
<dbReference type="GO" id="GO:0004553">
    <property type="term" value="F:hydrolase activity, hydrolyzing O-glycosyl compounds"/>
    <property type="evidence" value="ECO:0007669"/>
    <property type="project" value="InterPro"/>
</dbReference>
<dbReference type="Gene3D" id="2.60.40.1180">
    <property type="entry name" value="Golgi alpha-mannosidase II"/>
    <property type="match status" value="1"/>
</dbReference>
<comment type="similarity">
    <text evidence="1">Belongs to the glycosyl hydrolase 13 family.</text>
</comment>
<dbReference type="Pfam" id="PF00128">
    <property type="entry name" value="Alpha-amylase"/>
    <property type="match status" value="1"/>
</dbReference>
<dbReference type="PANTHER" id="PTHR43002">
    <property type="entry name" value="GLYCOGEN DEBRANCHING ENZYME"/>
    <property type="match status" value="1"/>
</dbReference>
<dbReference type="SUPFAM" id="SSF51445">
    <property type="entry name" value="(Trans)glycosidases"/>
    <property type="match status" value="1"/>
</dbReference>
<dbReference type="InterPro" id="IPR017853">
    <property type="entry name" value="GH"/>
</dbReference>
<dbReference type="Gene3D" id="3.20.20.80">
    <property type="entry name" value="Glycosidases"/>
    <property type="match status" value="1"/>
</dbReference>
<dbReference type="InterPro" id="IPR013780">
    <property type="entry name" value="Glyco_hydro_b"/>
</dbReference>
<organism evidence="3 4">
    <name type="scientific">Bacteroides coprosuis DSM 18011</name>
    <dbReference type="NCBI Taxonomy" id="679937"/>
    <lineage>
        <taxon>Bacteria</taxon>
        <taxon>Pseudomonadati</taxon>
        <taxon>Bacteroidota</taxon>
        <taxon>Bacteroidia</taxon>
        <taxon>Bacteroidales</taxon>
        <taxon>Bacteroidaceae</taxon>
        <taxon>Bacteroides</taxon>
    </lineage>
</organism>
<reference evidence="3 4" key="1">
    <citation type="journal article" date="2011" name="Stand. Genomic Sci.">
        <title>Non-contiguous finished genome sequence of Bacteroides coprosuis type strain (PC139).</title>
        <authorList>
            <person name="Land M."/>
            <person name="Held B."/>
            <person name="Gronow S."/>
            <person name="Abt B."/>
            <person name="Lucas S."/>
            <person name="Del Rio T.G."/>
            <person name="Nolan M."/>
            <person name="Tice H."/>
            <person name="Cheng J.F."/>
            <person name="Pitluck S."/>
            <person name="Liolios K."/>
            <person name="Pagani I."/>
            <person name="Ivanova N."/>
            <person name="Mavromatis K."/>
            <person name="Mikhailova N."/>
            <person name="Pati A."/>
            <person name="Tapia R."/>
            <person name="Han C."/>
            <person name="Goodwin L."/>
            <person name="Chen A."/>
            <person name="Palaniappan K."/>
            <person name="Hauser L."/>
            <person name="Brambilla E.M."/>
            <person name="Rohde M."/>
            <person name="Goker M."/>
            <person name="Detter J.C."/>
            <person name="Woyke T."/>
            <person name="Bristow J."/>
            <person name="Eisen J.A."/>
            <person name="Markowitz V."/>
            <person name="Hugenholtz P."/>
            <person name="Kyrpides N.C."/>
            <person name="Klenk H.P."/>
            <person name="Lapidus A."/>
        </authorList>
    </citation>
    <scope>NUCLEOTIDE SEQUENCE</scope>
    <source>
        <strain evidence="3 4">DSM 18011</strain>
    </source>
</reference>
<dbReference type="SMART" id="SM00642">
    <property type="entry name" value="Aamy"/>
    <property type="match status" value="1"/>
</dbReference>
<dbReference type="STRING" id="679937.Bcop_1312"/>